<sequence>MRIMWMGLIALLFSVNVQGQQADKAKKLLDQVSAKVQGYKSMQVHFKFALNNPDANVKRETRGDVTLAGDKYLLNYLGSQQLYDGKKVYTIVPENEEVTIEDKSNEEEAFSPAKMMTFYQKGHRYAWDIEQNVNGRKIQFVKLTPIDSNSEIKTILLGVDVETKHIYKLIYTGNDGVKTTITVTSLKTDANLPEKLFRFDENKYTKEGYYIIRN</sequence>
<evidence type="ECO:0000313" key="4">
    <source>
        <dbReference type="Proteomes" id="UP000219559"/>
    </source>
</evidence>
<evidence type="ECO:0000313" key="3">
    <source>
        <dbReference type="EMBL" id="PCE64040.1"/>
    </source>
</evidence>
<dbReference type="InterPro" id="IPR004564">
    <property type="entry name" value="OM_lipoprot_carrier_LolA-like"/>
</dbReference>
<dbReference type="OrthoDB" id="1491557at2"/>
<evidence type="ECO:0008006" key="5">
    <source>
        <dbReference type="Google" id="ProtNLM"/>
    </source>
</evidence>
<proteinExistence type="predicted"/>
<organism evidence="3 4">
    <name type="scientific">Sediminicola luteus</name>
    <dbReference type="NCBI Taxonomy" id="319238"/>
    <lineage>
        <taxon>Bacteria</taxon>
        <taxon>Pseudomonadati</taxon>
        <taxon>Bacteroidota</taxon>
        <taxon>Flavobacteriia</taxon>
        <taxon>Flavobacteriales</taxon>
        <taxon>Flavobacteriaceae</taxon>
        <taxon>Sediminicola</taxon>
    </lineage>
</organism>
<dbReference type="SUPFAM" id="SSF89392">
    <property type="entry name" value="Prokaryotic lipoproteins and lipoprotein localization factors"/>
    <property type="match status" value="1"/>
</dbReference>
<dbReference type="Proteomes" id="UP000219559">
    <property type="component" value="Unassembled WGS sequence"/>
</dbReference>
<dbReference type="AlphaFoldDB" id="A0A2A4G7T3"/>
<name>A0A2A4G7T3_9FLAO</name>
<keyword evidence="4" id="KW-1185">Reference proteome</keyword>
<feature type="chain" id="PRO_5013172824" description="Gliding motility protein" evidence="2">
    <location>
        <begin position="20"/>
        <end position="214"/>
    </location>
</feature>
<evidence type="ECO:0000256" key="1">
    <source>
        <dbReference type="ARBA" id="ARBA00022729"/>
    </source>
</evidence>
<protein>
    <recommendedName>
        <fullName evidence="5">Gliding motility protein</fullName>
    </recommendedName>
</protein>
<keyword evidence="1 2" id="KW-0732">Signal</keyword>
<accession>A0A2A4G7T3</accession>
<evidence type="ECO:0000256" key="2">
    <source>
        <dbReference type="SAM" id="SignalP"/>
    </source>
</evidence>
<dbReference type="RefSeq" id="WP_097442757.1">
    <property type="nucleotide sequence ID" value="NZ_NBWU01000004.1"/>
</dbReference>
<gene>
    <name evidence="3" type="ORF">B7P33_12400</name>
</gene>
<comment type="caution">
    <text evidence="3">The sequence shown here is derived from an EMBL/GenBank/DDBJ whole genome shotgun (WGS) entry which is preliminary data.</text>
</comment>
<dbReference type="PANTHER" id="PTHR35869:SF1">
    <property type="entry name" value="OUTER-MEMBRANE LIPOPROTEIN CARRIER PROTEIN"/>
    <property type="match status" value="1"/>
</dbReference>
<reference evidence="3 4" key="1">
    <citation type="submission" date="2017-04" db="EMBL/GenBank/DDBJ databases">
        <title>A new member of the family Flavobacteriaceae isolated from ascidians.</title>
        <authorList>
            <person name="Chen L."/>
        </authorList>
    </citation>
    <scope>NUCLEOTIDE SEQUENCE [LARGE SCALE GENOMIC DNA]</scope>
    <source>
        <strain evidence="3 4">HQA918</strain>
    </source>
</reference>
<dbReference type="Gene3D" id="2.50.20.10">
    <property type="entry name" value="Lipoprotein localisation LolA/LolB/LppX"/>
    <property type="match status" value="1"/>
</dbReference>
<dbReference type="Pfam" id="PF03548">
    <property type="entry name" value="LolA"/>
    <property type="match status" value="1"/>
</dbReference>
<dbReference type="PANTHER" id="PTHR35869">
    <property type="entry name" value="OUTER-MEMBRANE LIPOPROTEIN CARRIER PROTEIN"/>
    <property type="match status" value="1"/>
</dbReference>
<feature type="signal peptide" evidence="2">
    <location>
        <begin position="1"/>
        <end position="19"/>
    </location>
</feature>
<dbReference type="EMBL" id="NBWU01000004">
    <property type="protein sequence ID" value="PCE64040.1"/>
    <property type="molecule type" value="Genomic_DNA"/>
</dbReference>
<dbReference type="CDD" id="cd16325">
    <property type="entry name" value="LolA"/>
    <property type="match status" value="1"/>
</dbReference>
<dbReference type="InterPro" id="IPR029046">
    <property type="entry name" value="LolA/LolB/LppX"/>
</dbReference>